<evidence type="ECO:0000256" key="6">
    <source>
        <dbReference type="SAM" id="Coils"/>
    </source>
</evidence>
<dbReference type="RefSeq" id="WP_126126349.1">
    <property type="nucleotide sequence ID" value="NZ_CP034464.1"/>
</dbReference>
<keyword evidence="6" id="KW-0175">Coiled coil</keyword>
<organism evidence="10 11">
    <name type="scientific">Undibacterium parvum</name>
    <dbReference type="NCBI Taxonomy" id="401471"/>
    <lineage>
        <taxon>Bacteria</taxon>
        <taxon>Pseudomonadati</taxon>
        <taxon>Pseudomonadota</taxon>
        <taxon>Betaproteobacteria</taxon>
        <taxon>Burkholderiales</taxon>
        <taxon>Oxalobacteraceae</taxon>
        <taxon>Undibacterium</taxon>
    </lineage>
</organism>
<feature type="coiled-coil region" evidence="6">
    <location>
        <begin position="338"/>
        <end position="365"/>
    </location>
</feature>
<dbReference type="Pfam" id="PF02706">
    <property type="entry name" value="Wzz"/>
    <property type="match status" value="1"/>
</dbReference>
<dbReference type="KEGG" id="upv:EJN92_02315"/>
<proteinExistence type="predicted"/>
<feature type="domain" description="Polysaccharide chain length determinant N-terminal" evidence="9">
    <location>
        <begin position="4"/>
        <end position="89"/>
    </location>
</feature>
<feature type="transmembrane region" description="Helical" evidence="8">
    <location>
        <begin position="12"/>
        <end position="35"/>
    </location>
</feature>
<keyword evidence="3 8" id="KW-0812">Transmembrane</keyword>
<gene>
    <name evidence="10" type="primary">epsF</name>
    <name evidence="10" type="ORF">EJN92_02315</name>
</gene>
<dbReference type="EMBL" id="CP034464">
    <property type="protein sequence ID" value="AZP10950.1"/>
    <property type="molecule type" value="Genomic_DNA"/>
</dbReference>
<evidence type="ECO:0000256" key="2">
    <source>
        <dbReference type="ARBA" id="ARBA00022475"/>
    </source>
</evidence>
<sequence>MNFTQFLLILRARYKIILITLLVTVTTTVVVSLLLPKTYKATASLVLNFKGADPVTGMILPVQLMPSYIATQVDIINSRRVALRVVDDLKMAEGAAVQAQFMDATEGKGNIRDWLADLLLKKVDVAPSRESSVLELSYKGNDPQFVAAVANAFAAAYQQVSLQLKVEPSQKASGYFIEQIKQLREKLETAQAKLSSYQQEHGIVSADNRLDVESARLNELSSQLVMAQGQSMEAGSRQRQAQSANGASPDVLANPIVQNLKVSLSMAEVKFAETSQKLDKNHPQYQAAKSEVDKLRSNLDDQIKLASSGVAGNAHIFQQREAEIRAALAAQKAKVMALGGARDEIKVLVNEMETAQRAYEGASQRFNQTNMEGQSNQTDIAVLNPAVAPLDPAGPKVLLNTLASIFLGTMLGLGFAMLAELMNRRVRSADDLVEALKVPVLGVVQWTAPKPRSRGLFNRALKNNLSTN</sequence>
<feature type="transmembrane region" description="Helical" evidence="8">
    <location>
        <begin position="397"/>
        <end position="418"/>
    </location>
</feature>
<dbReference type="OrthoDB" id="8559110at2"/>
<dbReference type="GO" id="GO:0004713">
    <property type="term" value="F:protein tyrosine kinase activity"/>
    <property type="evidence" value="ECO:0007669"/>
    <property type="project" value="TreeGrafter"/>
</dbReference>
<accession>A0A3Q9BP97</accession>
<keyword evidence="11" id="KW-1185">Reference proteome</keyword>
<dbReference type="PANTHER" id="PTHR32309">
    <property type="entry name" value="TYROSINE-PROTEIN KINASE"/>
    <property type="match status" value="1"/>
</dbReference>
<evidence type="ECO:0000313" key="10">
    <source>
        <dbReference type="EMBL" id="AZP10950.1"/>
    </source>
</evidence>
<keyword evidence="2" id="KW-1003">Cell membrane</keyword>
<dbReference type="InterPro" id="IPR050445">
    <property type="entry name" value="Bact_polysacc_biosynth/exp"/>
</dbReference>
<dbReference type="PANTHER" id="PTHR32309:SF13">
    <property type="entry name" value="FERRIC ENTEROBACTIN TRANSPORT PROTEIN FEPE"/>
    <property type="match status" value="1"/>
</dbReference>
<dbReference type="GO" id="GO:0005886">
    <property type="term" value="C:plasma membrane"/>
    <property type="evidence" value="ECO:0007669"/>
    <property type="project" value="UniProtKB-SubCell"/>
</dbReference>
<dbReference type="InterPro" id="IPR017468">
    <property type="entry name" value="Chain_len_reg_EpsF"/>
</dbReference>
<dbReference type="NCBIfam" id="TIGR03017">
    <property type="entry name" value="EpsF"/>
    <property type="match status" value="1"/>
</dbReference>
<reference evidence="10 11" key="1">
    <citation type="journal article" date="2011" name="Int. J. Syst. Evol. Microbiol.">
        <title>Description of Undibacterium oligocarboniphilum sp. nov., isolated from purified water, and Undibacterium pigrum strain CCUG 49012 as the type strain of Undibacterium parvum sp. nov., and emended descriptions of the genus Undibacterium and the species Undibacterium pigrum.</title>
        <authorList>
            <person name="Eder W."/>
            <person name="Wanner G."/>
            <person name="Ludwig W."/>
            <person name="Busse H.J."/>
            <person name="Ziemke-Kageler F."/>
            <person name="Lang E."/>
        </authorList>
    </citation>
    <scope>NUCLEOTIDE SEQUENCE [LARGE SCALE GENOMIC DNA]</scope>
    <source>
        <strain evidence="10 11">DSM 23061</strain>
    </source>
</reference>
<evidence type="ECO:0000256" key="5">
    <source>
        <dbReference type="ARBA" id="ARBA00023136"/>
    </source>
</evidence>
<dbReference type="Proteomes" id="UP000275663">
    <property type="component" value="Chromosome"/>
</dbReference>
<keyword evidence="5 8" id="KW-0472">Membrane</keyword>
<keyword evidence="4 8" id="KW-1133">Transmembrane helix</keyword>
<evidence type="ECO:0000259" key="9">
    <source>
        <dbReference type="Pfam" id="PF02706"/>
    </source>
</evidence>
<feature type="region of interest" description="Disordered" evidence="7">
    <location>
        <begin position="228"/>
        <end position="250"/>
    </location>
</feature>
<evidence type="ECO:0000256" key="7">
    <source>
        <dbReference type="SAM" id="MobiDB-lite"/>
    </source>
</evidence>
<evidence type="ECO:0000256" key="1">
    <source>
        <dbReference type="ARBA" id="ARBA00004651"/>
    </source>
</evidence>
<protein>
    <submittedName>
        <fullName evidence="10">Chain length determinant protein EpsF</fullName>
    </submittedName>
</protein>
<evidence type="ECO:0000256" key="4">
    <source>
        <dbReference type="ARBA" id="ARBA00022989"/>
    </source>
</evidence>
<dbReference type="InterPro" id="IPR003856">
    <property type="entry name" value="LPS_length_determ_N"/>
</dbReference>
<dbReference type="AlphaFoldDB" id="A0A3Q9BP97"/>
<evidence type="ECO:0000313" key="11">
    <source>
        <dbReference type="Proteomes" id="UP000275663"/>
    </source>
</evidence>
<evidence type="ECO:0000256" key="8">
    <source>
        <dbReference type="SAM" id="Phobius"/>
    </source>
</evidence>
<feature type="compositionally biased region" description="Polar residues" evidence="7">
    <location>
        <begin position="228"/>
        <end position="246"/>
    </location>
</feature>
<name>A0A3Q9BP97_9BURK</name>
<comment type="subcellular location">
    <subcellularLocation>
        <location evidence="1">Cell membrane</location>
        <topology evidence="1">Multi-pass membrane protein</topology>
    </subcellularLocation>
</comment>
<evidence type="ECO:0000256" key="3">
    <source>
        <dbReference type="ARBA" id="ARBA00022692"/>
    </source>
</evidence>